<dbReference type="Pfam" id="PF00343">
    <property type="entry name" value="Phosphorylase"/>
    <property type="match status" value="1"/>
</dbReference>
<evidence type="ECO:0000256" key="5">
    <source>
        <dbReference type="ARBA" id="ARBA00022676"/>
    </source>
</evidence>
<dbReference type="EMBL" id="MFVH01000005">
    <property type="protein sequence ID" value="OGI92639.1"/>
    <property type="molecule type" value="Genomic_DNA"/>
</dbReference>
<dbReference type="GO" id="GO:0005975">
    <property type="term" value="P:carbohydrate metabolic process"/>
    <property type="evidence" value="ECO:0007669"/>
    <property type="project" value="InterPro"/>
</dbReference>
<proteinExistence type="inferred from homology"/>
<dbReference type="SUPFAM" id="SSF53756">
    <property type="entry name" value="UDP-Glycosyltransferase/glycogen phosphorylase"/>
    <property type="match status" value="1"/>
</dbReference>
<evidence type="ECO:0000256" key="6">
    <source>
        <dbReference type="ARBA" id="ARBA00022679"/>
    </source>
</evidence>
<comment type="caution">
    <text evidence="10">The sequence shown here is derived from an EMBL/GenBank/DDBJ whole genome shotgun (WGS) entry which is preliminary data.</text>
</comment>
<reference evidence="10 11" key="1">
    <citation type="journal article" date="2016" name="Nat. Commun.">
        <title>Thousands of microbial genomes shed light on interconnected biogeochemical processes in an aquifer system.</title>
        <authorList>
            <person name="Anantharaman K."/>
            <person name="Brown C.T."/>
            <person name="Hug L.A."/>
            <person name="Sharon I."/>
            <person name="Castelle C.J."/>
            <person name="Probst A.J."/>
            <person name="Thomas B.C."/>
            <person name="Singh A."/>
            <person name="Wilkins M.J."/>
            <person name="Karaoz U."/>
            <person name="Brodie E.L."/>
            <person name="Williams K.H."/>
            <person name="Hubbard S.S."/>
            <person name="Banfield J.F."/>
        </authorList>
    </citation>
    <scope>NUCLEOTIDE SEQUENCE [LARGE SCALE GENOMIC DNA]</scope>
</reference>
<dbReference type="AlphaFoldDB" id="A0A1F6XEG3"/>
<comment type="cofactor">
    <cofactor evidence="2">
        <name>pyridoxal 5'-phosphate</name>
        <dbReference type="ChEBI" id="CHEBI:597326"/>
    </cofactor>
</comment>
<sequence length="553" mass="62344">MQTNKNTNLWFDEFKKSEEYRVFLKAPVAYFCAEYALDSALTTYAGGLGVLAGDYVREAALRGFPLLAVGLCYKNAQSILSAEKINPKKILRRVVDKDGKELQISLPLENRMIYISAWEWREGEASVYLLDTDLSENDPIDRDITKNLYDDNRDLRLKQEIILGIGGFRMLAALGHHASVYHLNESHSAFIALELVRHEMEHQRIANFLEALKLARKHVIFTNHTILPEGQELFAEEKVSLFLAQYAEEMGLVGRDISKLGGRKDLPGLLSMTTLAFNLTSHANAVSRLHAARAKTLWPKENLETITNGIFVPRWDKVGKNSDPISDHLKNKKRLLALVEEKSGEKWGENDLILVWARRLVEYKQPTLILDRATELLQLVKNSPVPIHLVFSGPTREDENGNPYIAKIKKVIKEKLPGIAVFIPNYSTAVAETLTAGADVWLNTPLVGFEACGTSGMKAALNGALALTTGDGWVAEVAPEDIGWVMKDPRSADEILSILRDKILPSWDRPAWTDKMKRARNLMLNNFSTTRVLKEYIEKLYLPALKQKHTHRP</sequence>
<dbReference type="GO" id="GO:0030170">
    <property type="term" value="F:pyridoxal phosphate binding"/>
    <property type="evidence" value="ECO:0007669"/>
    <property type="project" value="InterPro"/>
</dbReference>
<evidence type="ECO:0000256" key="7">
    <source>
        <dbReference type="ARBA" id="ARBA00022898"/>
    </source>
</evidence>
<comment type="similarity">
    <text evidence="3">Belongs to the glycogen phosphorylase family.</text>
</comment>
<comment type="catalytic activity">
    <reaction evidence="1">
        <text>[(1-&gt;4)-alpha-D-glucosyl](n) + phosphate = [(1-&gt;4)-alpha-D-glucosyl](n-1) + alpha-D-glucose 1-phosphate</text>
        <dbReference type="Rhea" id="RHEA:41732"/>
        <dbReference type="Rhea" id="RHEA-COMP:9584"/>
        <dbReference type="Rhea" id="RHEA-COMP:9586"/>
        <dbReference type="ChEBI" id="CHEBI:15444"/>
        <dbReference type="ChEBI" id="CHEBI:43474"/>
        <dbReference type="ChEBI" id="CHEBI:58601"/>
        <dbReference type="EC" id="2.4.1.1"/>
    </reaction>
</comment>
<dbReference type="NCBIfam" id="TIGR02094">
    <property type="entry name" value="more_P_ylases"/>
    <property type="match status" value="1"/>
</dbReference>
<dbReference type="PROSITE" id="PS00102">
    <property type="entry name" value="PHOSPHORYLASE"/>
    <property type="match status" value="1"/>
</dbReference>
<protein>
    <recommendedName>
        <fullName evidence="4">glycogen phosphorylase</fullName>
        <ecNumber evidence="4">2.4.1.1</ecNumber>
    </recommendedName>
</protein>
<dbReference type="InterPro" id="IPR035090">
    <property type="entry name" value="Pyridoxal_P_attach_site"/>
</dbReference>
<accession>A0A1F6XEG3</accession>
<evidence type="ECO:0000256" key="2">
    <source>
        <dbReference type="ARBA" id="ARBA00001933"/>
    </source>
</evidence>
<organism evidence="10 11">
    <name type="scientific">Candidatus Nomurabacteria bacterium RIFCSPLOWO2_01_FULL_46_18</name>
    <dbReference type="NCBI Taxonomy" id="1801783"/>
    <lineage>
        <taxon>Bacteria</taxon>
        <taxon>Candidatus Nomuraibacteriota</taxon>
    </lineage>
</organism>
<keyword evidence="5" id="KW-0328">Glycosyltransferase</keyword>
<keyword evidence="8" id="KW-0119">Carbohydrate metabolism</keyword>
<name>A0A1F6XEG3_9BACT</name>
<dbReference type="InterPro" id="IPR011834">
    <property type="entry name" value="Agluc_phsphrylas"/>
</dbReference>
<dbReference type="InterPro" id="IPR052182">
    <property type="entry name" value="Glycogen/Maltodextrin_Phosph"/>
</dbReference>
<keyword evidence="7" id="KW-0663">Pyridoxal phosphate</keyword>
<dbReference type="PANTHER" id="PTHR42655:SF1">
    <property type="entry name" value="GLYCOGEN PHOSPHORYLASE"/>
    <property type="match status" value="1"/>
</dbReference>
<evidence type="ECO:0000256" key="8">
    <source>
        <dbReference type="ARBA" id="ARBA00023277"/>
    </source>
</evidence>
<dbReference type="PANTHER" id="PTHR42655">
    <property type="entry name" value="GLYCOGEN PHOSPHORYLASE"/>
    <property type="match status" value="1"/>
</dbReference>
<dbReference type="InterPro" id="IPR000811">
    <property type="entry name" value="Glyco_trans_35"/>
</dbReference>
<gene>
    <name evidence="10" type="ORF">A2933_02420</name>
</gene>
<evidence type="ECO:0000313" key="10">
    <source>
        <dbReference type="EMBL" id="OGI92639.1"/>
    </source>
</evidence>
<comment type="function">
    <text evidence="9">Phosphorylase is an important allosteric enzyme in carbohydrate metabolism. Enzymes from different sources differ in their regulatory mechanisms and in their natural substrates. However, all known phosphorylases share catalytic and structural properties.</text>
</comment>
<evidence type="ECO:0000313" key="11">
    <source>
        <dbReference type="Proteomes" id="UP000179381"/>
    </source>
</evidence>
<evidence type="ECO:0000256" key="9">
    <source>
        <dbReference type="ARBA" id="ARBA00025174"/>
    </source>
</evidence>
<dbReference type="GO" id="GO:0008184">
    <property type="term" value="F:glycogen phosphorylase activity"/>
    <property type="evidence" value="ECO:0007669"/>
    <property type="project" value="InterPro"/>
</dbReference>
<dbReference type="EC" id="2.4.1.1" evidence="4"/>
<dbReference type="Proteomes" id="UP000179381">
    <property type="component" value="Unassembled WGS sequence"/>
</dbReference>
<evidence type="ECO:0000256" key="4">
    <source>
        <dbReference type="ARBA" id="ARBA00012591"/>
    </source>
</evidence>
<evidence type="ECO:0000256" key="1">
    <source>
        <dbReference type="ARBA" id="ARBA00001275"/>
    </source>
</evidence>
<dbReference type="Gene3D" id="3.40.50.2000">
    <property type="entry name" value="Glycogen Phosphorylase B"/>
    <property type="match status" value="3"/>
</dbReference>
<keyword evidence="6" id="KW-0808">Transferase</keyword>
<evidence type="ECO:0000256" key="3">
    <source>
        <dbReference type="ARBA" id="ARBA00006047"/>
    </source>
</evidence>